<keyword evidence="11" id="KW-1185">Reference proteome</keyword>
<keyword evidence="6 10" id="KW-0695">RNA-directed DNA polymerase</keyword>
<evidence type="ECO:0000313" key="11">
    <source>
        <dbReference type="Proteomes" id="UP000198517"/>
    </source>
</evidence>
<keyword evidence="4" id="KW-0479">Metal-binding</keyword>
<keyword evidence="3" id="KW-0548">Nucleotidyltransferase</keyword>
<evidence type="ECO:0000256" key="2">
    <source>
        <dbReference type="ARBA" id="ARBA00022679"/>
    </source>
</evidence>
<gene>
    <name evidence="10" type="ORF">SAMN05421544_12010</name>
</gene>
<evidence type="ECO:0000256" key="4">
    <source>
        <dbReference type="ARBA" id="ARBA00022723"/>
    </source>
</evidence>
<feature type="domain" description="Reverse transcriptase" evidence="9">
    <location>
        <begin position="50"/>
        <end position="230"/>
    </location>
</feature>
<dbReference type="CDD" id="cd03487">
    <property type="entry name" value="RT_Bac_retron_II"/>
    <property type="match status" value="1"/>
</dbReference>
<dbReference type="EC" id="2.7.7.49" evidence="1"/>
<dbReference type="PANTHER" id="PTHR34047:SF7">
    <property type="entry name" value="RNA-DIRECTED DNA POLYMERASE"/>
    <property type="match status" value="1"/>
</dbReference>
<dbReference type="InterPro" id="IPR000477">
    <property type="entry name" value="RT_dom"/>
</dbReference>
<dbReference type="PRINTS" id="PR00866">
    <property type="entry name" value="RNADNAPOLMS"/>
</dbReference>
<dbReference type="Pfam" id="PF00078">
    <property type="entry name" value="RVT_1"/>
    <property type="match status" value="1"/>
</dbReference>
<evidence type="ECO:0000256" key="3">
    <source>
        <dbReference type="ARBA" id="ARBA00022695"/>
    </source>
</evidence>
<evidence type="ECO:0000256" key="8">
    <source>
        <dbReference type="ARBA" id="ARBA00048173"/>
    </source>
</evidence>
<reference evidence="10 11" key="1">
    <citation type="submission" date="2016-10" db="EMBL/GenBank/DDBJ databases">
        <authorList>
            <person name="de Groot N.N."/>
        </authorList>
    </citation>
    <scope>NUCLEOTIDE SEQUENCE [LARGE SCALE GENOMIC DNA]</scope>
    <source>
        <strain evidence="10 11">DSM 24015</strain>
    </source>
</reference>
<dbReference type="InterPro" id="IPR051083">
    <property type="entry name" value="GrpII_Intron_Splice-Mob/Def"/>
</dbReference>
<dbReference type="EMBL" id="FNAS01000020">
    <property type="protein sequence ID" value="SDE71791.1"/>
    <property type="molecule type" value="Genomic_DNA"/>
</dbReference>
<dbReference type="PANTHER" id="PTHR34047">
    <property type="entry name" value="NUCLEAR INTRON MATURASE 1, MITOCHONDRIAL-RELATED"/>
    <property type="match status" value="1"/>
</dbReference>
<dbReference type="GO" id="GO:0046872">
    <property type="term" value="F:metal ion binding"/>
    <property type="evidence" value="ECO:0007669"/>
    <property type="project" value="UniProtKB-KW"/>
</dbReference>
<comment type="similarity">
    <text evidence="7">Belongs to the bacterial reverse transcriptase family.</text>
</comment>
<evidence type="ECO:0000256" key="7">
    <source>
        <dbReference type="ARBA" id="ARBA00034120"/>
    </source>
</evidence>
<keyword evidence="2" id="KW-0808">Transferase</keyword>
<accession>A0A1G7F7E9</accession>
<dbReference type="RefSeq" id="WP_092737749.1">
    <property type="nucleotide sequence ID" value="NZ_FNAS01000020.1"/>
</dbReference>
<dbReference type="InterPro" id="IPR000123">
    <property type="entry name" value="Reverse_transcriptase_msDNA"/>
</dbReference>
<dbReference type="STRING" id="1071918.SAMN05421544_12010"/>
<organism evidence="10 11">
    <name type="scientific">Riemerella columbipharyngis</name>
    <dbReference type="NCBI Taxonomy" id="1071918"/>
    <lineage>
        <taxon>Bacteria</taxon>
        <taxon>Pseudomonadati</taxon>
        <taxon>Bacteroidota</taxon>
        <taxon>Flavobacteriia</taxon>
        <taxon>Flavobacteriales</taxon>
        <taxon>Weeksellaceae</taxon>
        <taxon>Riemerella</taxon>
    </lineage>
</organism>
<evidence type="ECO:0000259" key="9">
    <source>
        <dbReference type="Pfam" id="PF00078"/>
    </source>
</evidence>
<evidence type="ECO:0000256" key="6">
    <source>
        <dbReference type="ARBA" id="ARBA00022918"/>
    </source>
</evidence>
<proteinExistence type="inferred from homology"/>
<keyword evidence="5" id="KW-0460">Magnesium</keyword>
<evidence type="ECO:0000256" key="1">
    <source>
        <dbReference type="ARBA" id="ARBA00012493"/>
    </source>
</evidence>
<comment type="catalytic activity">
    <reaction evidence="8">
        <text>DNA(n) + a 2'-deoxyribonucleoside 5'-triphosphate = DNA(n+1) + diphosphate</text>
        <dbReference type="Rhea" id="RHEA:22508"/>
        <dbReference type="Rhea" id="RHEA-COMP:17339"/>
        <dbReference type="Rhea" id="RHEA-COMP:17340"/>
        <dbReference type="ChEBI" id="CHEBI:33019"/>
        <dbReference type="ChEBI" id="CHEBI:61560"/>
        <dbReference type="ChEBI" id="CHEBI:173112"/>
        <dbReference type="EC" id="2.7.7.49"/>
    </reaction>
</comment>
<dbReference type="OrthoDB" id="9780724at2"/>
<protein>
    <recommendedName>
        <fullName evidence="1">RNA-directed DNA polymerase</fullName>
        <ecNumber evidence="1">2.7.7.49</ecNumber>
    </recommendedName>
</protein>
<dbReference type="AlphaFoldDB" id="A0A1G7F7E9"/>
<dbReference type="Proteomes" id="UP000198517">
    <property type="component" value="Unassembled WGS sequence"/>
</dbReference>
<evidence type="ECO:0000313" key="10">
    <source>
        <dbReference type="EMBL" id="SDE71791.1"/>
    </source>
</evidence>
<evidence type="ECO:0000256" key="5">
    <source>
        <dbReference type="ARBA" id="ARBA00022842"/>
    </source>
</evidence>
<name>A0A1G7F7E9_9FLAO</name>
<dbReference type="GO" id="GO:0003723">
    <property type="term" value="F:RNA binding"/>
    <property type="evidence" value="ECO:0007669"/>
    <property type="project" value="InterPro"/>
</dbReference>
<sequence>MNSLPQINKMHFPSIVGKPQKDLDKLVENLDGYYREWSKVKLDKETGLPKKDKNGNIKLRIVRESKGIIKEIQGRISNRILKDIKLPNNIKGGIKGESNITNARFHKGNRYIFTTDLENFFPSIKVGRVYETLLNFGFNKLTTHYITRFSTWKGEVPQGIRTSTYIANLVFLETDYKLIEFCEKNNIKYTRFVDDLTFSSQVDFGDKIAHILEIIHQSKFRINWRKTKYQGKQITTGIQLNPSRMIAPKPILDKVEFEKLLPQESPKPYTRYKENIDRVNYNKMKSIAS</sequence>
<dbReference type="GO" id="GO:0003964">
    <property type="term" value="F:RNA-directed DNA polymerase activity"/>
    <property type="evidence" value="ECO:0007669"/>
    <property type="project" value="UniProtKB-KW"/>
</dbReference>